<dbReference type="AlphaFoldDB" id="A0A7W6BDY6"/>
<accession>A0A7W6BDY6</accession>
<dbReference type="Proteomes" id="UP000571950">
    <property type="component" value="Unassembled WGS sequence"/>
</dbReference>
<dbReference type="InterPro" id="IPR001387">
    <property type="entry name" value="Cro/C1-type_HTH"/>
</dbReference>
<gene>
    <name evidence="2" type="ORF">GGR43_000043</name>
</gene>
<dbReference type="CDD" id="cd00093">
    <property type="entry name" value="HTH_XRE"/>
    <property type="match status" value="1"/>
</dbReference>
<evidence type="ECO:0000259" key="1">
    <source>
        <dbReference type="PROSITE" id="PS50943"/>
    </source>
</evidence>
<evidence type="ECO:0000313" key="3">
    <source>
        <dbReference type="Proteomes" id="UP000571950"/>
    </source>
</evidence>
<dbReference type="PROSITE" id="PS50943">
    <property type="entry name" value="HTH_CROC1"/>
    <property type="match status" value="1"/>
</dbReference>
<name>A0A7W6BDY6_9SPHN</name>
<reference evidence="2 3" key="1">
    <citation type="submission" date="2020-08" db="EMBL/GenBank/DDBJ databases">
        <title>Genomic Encyclopedia of Type Strains, Phase IV (KMG-IV): sequencing the most valuable type-strain genomes for metagenomic binning, comparative biology and taxonomic classification.</title>
        <authorList>
            <person name="Goeker M."/>
        </authorList>
    </citation>
    <scope>NUCLEOTIDE SEQUENCE [LARGE SCALE GENOMIC DNA]</scope>
    <source>
        <strain evidence="2 3">DSM 26189</strain>
    </source>
</reference>
<dbReference type="Gene3D" id="1.10.260.40">
    <property type="entry name" value="lambda repressor-like DNA-binding domains"/>
    <property type="match status" value="1"/>
</dbReference>
<organism evidence="2 3">
    <name type="scientific">Sphingobium jiangsuense</name>
    <dbReference type="NCBI Taxonomy" id="870476"/>
    <lineage>
        <taxon>Bacteria</taxon>
        <taxon>Pseudomonadati</taxon>
        <taxon>Pseudomonadota</taxon>
        <taxon>Alphaproteobacteria</taxon>
        <taxon>Sphingomonadales</taxon>
        <taxon>Sphingomonadaceae</taxon>
        <taxon>Sphingobium</taxon>
    </lineage>
</organism>
<proteinExistence type="predicted"/>
<evidence type="ECO:0000313" key="2">
    <source>
        <dbReference type="EMBL" id="MBB3924349.1"/>
    </source>
</evidence>
<comment type="caution">
    <text evidence="2">The sequence shown here is derived from an EMBL/GenBank/DDBJ whole genome shotgun (WGS) entry which is preliminary data.</text>
</comment>
<dbReference type="RefSeq" id="WP_188069935.1">
    <property type="nucleotide sequence ID" value="NZ_BSPS01000067.1"/>
</dbReference>
<dbReference type="EMBL" id="JACIDT010000001">
    <property type="protein sequence ID" value="MBB3924349.1"/>
    <property type="molecule type" value="Genomic_DNA"/>
</dbReference>
<feature type="domain" description="HTH cro/C1-type" evidence="1">
    <location>
        <begin position="10"/>
        <end position="49"/>
    </location>
</feature>
<protein>
    <recommendedName>
        <fullName evidence="1">HTH cro/C1-type domain-containing protein</fullName>
    </recommendedName>
</protein>
<dbReference type="GO" id="GO:0003677">
    <property type="term" value="F:DNA binding"/>
    <property type="evidence" value="ECO:0007669"/>
    <property type="project" value="InterPro"/>
</dbReference>
<dbReference type="InterPro" id="IPR010982">
    <property type="entry name" value="Lambda_DNA-bd_dom_sf"/>
</dbReference>
<keyword evidence="3" id="KW-1185">Reference proteome</keyword>
<sequence length="205" mass="22575">MLGNRDFGWLARETGIPVSTLSDYVHRGISKTDNAVRIAAALGVTVDHLVTGRMDNGAVPAPLSPDDHAEWEQIPFFEVRTVAIAGKGQPLYRHPFRRDWLGRMQCQPDAGWLTSLPSDYAAADLREGDIILCRDARIEELVAHALYIWQADRSLFVARYQPLSALEQVGDRAGERYVTQQVIGSGDGYAAPIARLLAVVLHKAG</sequence>